<accession>A0A081BNM6</accession>
<protein>
    <recommendedName>
        <fullName evidence="7">Phosphatidylglycerol--prolipoprotein diacylglyceryl transferase</fullName>
        <ecNumber evidence="7">2.5.1.145</ecNumber>
    </recommendedName>
</protein>
<dbReference type="AlphaFoldDB" id="A0A081BNM6"/>
<keyword evidence="9" id="KW-1185">Reference proteome</keyword>
<evidence type="ECO:0000256" key="7">
    <source>
        <dbReference type="HAMAP-Rule" id="MF_01147"/>
    </source>
</evidence>
<comment type="similarity">
    <text evidence="1 7">Belongs to the Lgt family.</text>
</comment>
<feature type="transmembrane region" description="Helical" evidence="7">
    <location>
        <begin position="87"/>
        <end position="108"/>
    </location>
</feature>
<evidence type="ECO:0000256" key="2">
    <source>
        <dbReference type="ARBA" id="ARBA00022475"/>
    </source>
</evidence>
<organism evidence="8">
    <name type="scientific">Candidatus Moduliflexus flocculans</name>
    <dbReference type="NCBI Taxonomy" id="1499966"/>
    <lineage>
        <taxon>Bacteria</taxon>
        <taxon>Candidatus Moduliflexota</taxon>
        <taxon>Candidatus Moduliflexia</taxon>
        <taxon>Candidatus Moduliflexales</taxon>
        <taxon>Candidatus Moduliflexaceae</taxon>
    </lineage>
</organism>
<gene>
    <name evidence="7" type="primary">lgt</name>
    <name evidence="8" type="ORF">U14_03238</name>
</gene>
<comment type="catalytic activity">
    <reaction evidence="7">
        <text>L-cysteinyl-[prolipoprotein] + a 1,2-diacyl-sn-glycero-3-phospho-(1'-sn-glycerol) = an S-1,2-diacyl-sn-glyceryl-L-cysteinyl-[prolipoprotein] + sn-glycerol 1-phosphate + H(+)</text>
        <dbReference type="Rhea" id="RHEA:56712"/>
        <dbReference type="Rhea" id="RHEA-COMP:14679"/>
        <dbReference type="Rhea" id="RHEA-COMP:14680"/>
        <dbReference type="ChEBI" id="CHEBI:15378"/>
        <dbReference type="ChEBI" id="CHEBI:29950"/>
        <dbReference type="ChEBI" id="CHEBI:57685"/>
        <dbReference type="ChEBI" id="CHEBI:64716"/>
        <dbReference type="ChEBI" id="CHEBI:140658"/>
        <dbReference type="EC" id="2.5.1.145"/>
    </reaction>
</comment>
<evidence type="ECO:0000256" key="1">
    <source>
        <dbReference type="ARBA" id="ARBA00007150"/>
    </source>
</evidence>
<evidence type="ECO:0000313" key="8">
    <source>
        <dbReference type="EMBL" id="GAK51992.1"/>
    </source>
</evidence>
<comment type="function">
    <text evidence="7">Catalyzes the transfer of the diacylglyceryl group from phosphatidylglycerol to the sulfhydryl group of the N-terminal cysteine of a prolipoprotein, the first step in the formation of mature lipoproteins.</text>
</comment>
<keyword evidence="3 7" id="KW-0808">Transferase</keyword>
<feature type="transmembrane region" description="Helical" evidence="7">
    <location>
        <begin position="12"/>
        <end position="32"/>
    </location>
</feature>
<proteinExistence type="inferred from homology"/>
<feature type="transmembrane region" description="Helical" evidence="7">
    <location>
        <begin position="220"/>
        <end position="238"/>
    </location>
</feature>
<name>A0A081BNM6_9BACT</name>
<dbReference type="GO" id="GO:0008961">
    <property type="term" value="F:phosphatidylglycerol-prolipoprotein diacylglyceryl transferase activity"/>
    <property type="evidence" value="ECO:0007669"/>
    <property type="project" value="UniProtKB-UniRule"/>
</dbReference>
<feature type="binding site" evidence="7">
    <location>
        <position position="132"/>
    </location>
    <ligand>
        <name>a 1,2-diacyl-sn-glycero-3-phospho-(1'-sn-glycerol)</name>
        <dbReference type="ChEBI" id="CHEBI:64716"/>
    </ligand>
</feature>
<reference evidence="8" key="1">
    <citation type="journal article" date="2015" name="PeerJ">
        <title>First genomic representation of candidate bacterial phylum KSB3 points to enhanced environmental sensing as a trigger of wastewater bulking.</title>
        <authorList>
            <person name="Sekiguchi Y."/>
            <person name="Ohashi A."/>
            <person name="Parks D.H."/>
            <person name="Yamauchi T."/>
            <person name="Tyson G.W."/>
            <person name="Hugenholtz P."/>
        </authorList>
    </citation>
    <scope>NUCLEOTIDE SEQUENCE [LARGE SCALE GENOMIC DNA]</scope>
</reference>
<evidence type="ECO:0000256" key="4">
    <source>
        <dbReference type="ARBA" id="ARBA00022692"/>
    </source>
</evidence>
<evidence type="ECO:0000256" key="6">
    <source>
        <dbReference type="ARBA" id="ARBA00023136"/>
    </source>
</evidence>
<evidence type="ECO:0000256" key="5">
    <source>
        <dbReference type="ARBA" id="ARBA00022989"/>
    </source>
</evidence>
<keyword evidence="4 7" id="KW-0812">Transmembrane</keyword>
<dbReference type="GO" id="GO:0042158">
    <property type="term" value="P:lipoprotein biosynthetic process"/>
    <property type="evidence" value="ECO:0007669"/>
    <property type="project" value="UniProtKB-UniRule"/>
</dbReference>
<dbReference type="GO" id="GO:0005886">
    <property type="term" value="C:plasma membrane"/>
    <property type="evidence" value="ECO:0007669"/>
    <property type="project" value="UniProtKB-SubCell"/>
</dbReference>
<evidence type="ECO:0000313" key="9">
    <source>
        <dbReference type="Proteomes" id="UP000030700"/>
    </source>
</evidence>
<dbReference type="PANTHER" id="PTHR30589">
    <property type="entry name" value="PROLIPOPROTEIN DIACYLGLYCERYL TRANSFERASE"/>
    <property type="match status" value="1"/>
</dbReference>
<keyword evidence="2 7" id="KW-1003">Cell membrane</keyword>
<dbReference type="UniPathway" id="UPA00664"/>
<sequence length="243" mass="26713">MYPILFETSSFLIYSQSVLMIIAFVAGVIVALHEGERFGYSAKALIDLILWGFLASFIGARFLFIVIDKQSISFPLDKNPLSQIFNGGFSFHGGLVAGGLVIVTIARYRQIAFWRLADALAPGLAVAMLFMRIGCLLNGCDYGVVSSVPWAVPLYGDFRHPIQLYEGLGNFALMFGLMRLNRKPLPPGCVCGIYLFLSSCLRVAVDIYRDDPARFLGMTIPQYIAIGIALIAGAGVLIRMRQQ</sequence>
<dbReference type="Pfam" id="PF01790">
    <property type="entry name" value="LGT"/>
    <property type="match status" value="1"/>
</dbReference>
<dbReference type="HOGENOM" id="CLU_013386_1_2_0"/>
<feature type="transmembrane region" description="Helical" evidence="7">
    <location>
        <begin position="44"/>
        <end position="67"/>
    </location>
</feature>
<dbReference type="InterPro" id="IPR001640">
    <property type="entry name" value="Lgt"/>
</dbReference>
<dbReference type="PANTHER" id="PTHR30589:SF0">
    <property type="entry name" value="PHOSPHATIDYLGLYCEROL--PROLIPOPROTEIN DIACYLGLYCERYL TRANSFERASE"/>
    <property type="match status" value="1"/>
</dbReference>
<comment type="pathway">
    <text evidence="7">Protein modification; lipoprotein biosynthesis (diacylglyceryl transfer).</text>
</comment>
<dbReference type="EMBL" id="DF820458">
    <property type="protein sequence ID" value="GAK51992.1"/>
    <property type="molecule type" value="Genomic_DNA"/>
</dbReference>
<comment type="subcellular location">
    <subcellularLocation>
        <location evidence="7">Cell membrane</location>
        <topology evidence="7">Multi-pass membrane protein</topology>
    </subcellularLocation>
</comment>
<keyword evidence="8" id="KW-0449">Lipoprotein</keyword>
<dbReference type="Proteomes" id="UP000030700">
    <property type="component" value="Unassembled WGS sequence"/>
</dbReference>
<keyword evidence="6 7" id="KW-0472">Membrane</keyword>
<dbReference type="HAMAP" id="MF_01147">
    <property type="entry name" value="Lgt"/>
    <property type="match status" value="1"/>
</dbReference>
<feature type="transmembrane region" description="Helical" evidence="7">
    <location>
        <begin position="120"/>
        <end position="144"/>
    </location>
</feature>
<evidence type="ECO:0000256" key="3">
    <source>
        <dbReference type="ARBA" id="ARBA00022679"/>
    </source>
</evidence>
<keyword evidence="5 7" id="KW-1133">Transmembrane helix</keyword>
<dbReference type="EC" id="2.5.1.145" evidence="7"/>
<dbReference type="STRING" id="1499966.U14_03238"/>